<organism evidence="1 2">
    <name type="scientific">[Clostridium] leptum DSM 753</name>
    <dbReference type="NCBI Taxonomy" id="428125"/>
    <lineage>
        <taxon>Bacteria</taxon>
        <taxon>Bacillati</taxon>
        <taxon>Bacillota</taxon>
        <taxon>Clostridia</taxon>
        <taxon>Eubacteriales</taxon>
        <taxon>Oscillospiraceae</taxon>
        <taxon>Oscillospiraceae incertae sedis</taxon>
    </lineage>
</organism>
<name>A7VW07_9FIRM</name>
<protein>
    <submittedName>
        <fullName evidence="1">Uncharacterized protein</fullName>
    </submittedName>
</protein>
<accession>A7VW07</accession>
<evidence type="ECO:0000313" key="1">
    <source>
        <dbReference type="EMBL" id="EDO59954.1"/>
    </source>
</evidence>
<reference evidence="1 2" key="1">
    <citation type="submission" date="2007-08" db="EMBL/GenBank/DDBJ databases">
        <title>Draft genome sequence of Clostridium leptum (DSM 753).</title>
        <authorList>
            <person name="Sudarsanam P."/>
            <person name="Ley R."/>
            <person name="Guruge J."/>
            <person name="Turnbaugh P.J."/>
            <person name="Mahowald M."/>
            <person name="Liep D."/>
            <person name="Gordon J."/>
        </authorList>
    </citation>
    <scope>NUCLEOTIDE SEQUENCE [LARGE SCALE GENOMIC DNA]</scope>
    <source>
        <strain evidence="1 2">DSM 753</strain>
    </source>
</reference>
<reference evidence="1 2" key="2">
    <citation type="submission" date="2007-08" db="EMBL/GenBank/DDBJ databases">
        <authorList>
            <person name="Fulton L."/>
            <person name="Clifton S."/>
            <person name="Fulton B."/>
            <person name="Xu J."/>
            <person name="Minx P."/>
            <person name="Pepin K.H."/>
            <person name="Johnson M."/>
            <person name="Thiruvilangam P."/>
            <person name="Bhonagiri V."/>
            <person name="Nash W.E."/>
            <person name="Wang C."/>
            <person name="Mardis E.R."/>
            <person name="Wilson R.K."/>
        </authorList>
    </citation>
    <scope>NUCLEOTIDE SEQUENCE [LARGE SCALE GENOMIC DNA]</scope>
    <source>
        <strain evidence="1 2">DSM 753</strain>
    </source>
</reference>
<dbReference type="EMBL" id="ABCB02000020">
    <property type="protein sequence ID" value="EDO59954.1"/>
    <property type="molecule type" value="Genomic_DNA"/>
</dbReference>
<dbReference type="Proteomes" id="UP000003490">
    <property type="component" value="Unassembled WGS sequence"/>
</dbReference>
<comment type="caution">
    <text evidence="1">The sequence shown here is derived from an EMBL/GenBank/DDBJ whole genome shotgun (WGS) entry which is preliminary data.</text>
</comment>
<sequence>MFCRLDKCYNKANLENTILFIWFSDRNCFSRMPAAGFQMIGEEGFAEEKQRDSGRL</sequence>
<proteinExistence type="predicted"/>
<dbReference type="HOGENOM" id="CLU_3006117_0_0_9"/>
<dbReference type="AlphaFoldDB" id="A7VW07"/>
<evidence type="ECO:0000313" key="2">
    <source>
        <dbReference type="Proteomes" id="UP000003490"/>
    </source>
</evidence>
<gene>
    <name evidence="1" type="ORF">CLOLEP_02771</name>
</gene>